<dbReference type="AlphaFoldDB" id="A0A814G549"/>
<keyword evidence="3" id="KW-1185">Reference proteome</keyword>
<evidence type="ECO:0000313" key="2">
    <source>
        <dbReference type="EMBL" id="CAF0991420.1"/>
    </source>
</evidence>
<feature type="compositionally biased region" description="Low complexity" evidence="1">
    <location>
        <begin position="88"/>
        <end position="112"/>
    </location>
</feature>
<sequence length="527" mass="62435">MEFITITTNDIILEFIQTEILRKLPKFLIKKIFIEEDGSLFEMNSLSFFTKDTTIQLIIESETYQNRLENETNHYSLTNSTYQPTYLTNSTESSQNNNFNNTNSATNEPSISNTSQSQITIVQIPLPEFEAYFNQKSQIYNDEIKHLSTKIKELVKNNKKLPVIPEPNCKEFTKWREGLVETIGLYLILNCNSKPTNEMITKHAMAIVYAFPCLLQKETDNGFEHFFNPKSHRGHLGWWIRRYRSKNPVIQTRPYKRSINLVDNEPETNIMTDLENYIIFMKNKFICTDQDKRDVEDAMEKTKKYRLEWIKTKAPSITEILEKYPKYLQIFHLLITDFEYLFPGKERIFIHNWSNNFPNKIVKYASNLKDSFIQNLIKEFSSTTNLNKQNQIALEILCILVSEYSIKKIKPKISKYDVYKYLVKKFKFGITFLEITDQCNNLTNQPILVIIENENDEQYFIKLDNQYIEIKTNFINSFDILFKIFWVFNVDYPIQLNSLFVFIEFMNDLYMSERPGLINLKKLISNC</sequence>
<proteinExistence type="predicted"/>
<dbReference type="OrthoDB" id="10053555at2759"/>
<dbReference type="PANTHER" id="PTHR31025:SF29">
    <property type="entry name" value="SI:CH211-196P9.1"/>
    <property type="match status" value="1"/>
</dbReference>
<name>A0A814G549_9BILA</name>
<evidence type="ECO:0000256" key="1">
    <source>
        <dbReference type="SAM" id="MobiDB-lite"/>
    </source>
</evidence>
<feature type="region of interest" description="Disordered" evidence="1">
    <location>
        <begin position="86"/>
        <end position="112"/>
    </location>
</feature>
<dbReference type="PANTHER" id="PTHR31025">
    <property type="entry name" value="SI:CH211-196P9.1-RELATED"/>
    <property type="match status" value="1"/>
</dbReference>
<evidence type="ECO:0000313" key="3">
    <source>
        <dbReference type="Proteomes" id="UP000663879"/>
    </source>
</evidence>
<protein>
    <submittedName>
        <fullName evidence="2">Uncharacterized protein</fullName>
    </submittedName>
</protein>
<dbReference type="EMBL" id="CAJNOC010003630">
    <property type="protein sequence ID" value="CAF0991420.1"/>
    <property type="molecule type" value="Genomic_DNA"/>
</dbReference>
<gene>
    <name evidence="2" type="ORF">OXX778_LOCUS15931</name>
</gene>
<accession>A0A814G549</accession>
<organism evidence="2 3">
    <name type="scientific">Brachionus calyciflorus</name>
    <dbReference type="NCBI Taxonomy" id="104777"/>
    <lineage>
        <taxon>Eukaryota</taxon>
        <taxon>Metazoa</taxon>
        <taxon>Spiralia</taxon>
        <taxon>Gnathifera</taxon>
        <taxon>Rotifera</taxon>
        <taxon>Eurotatoria</taxon>
        <taxon>Monogononta</taxon>
        <taxon>Pseudotrocha</taxon>
        <taxon>Ploima</taxon>
        <taxon>Brachionidae</taxon>
        <taxon>Brachionus</taxon>
    </lineage>
</organism>
<comment type="caution">
    <text evidence="2">The sequence shown here is derived from an EMBL/GenBank/DDBJ whole genome shotgun (WGS) entry which is preliminary data.</text>
</comment>
<reference evidence="2" key="1">
    <citation type="submission" date="2021-02" db="EMBL/GenBank/DDBJ databases">
        <authorList>
            <person name="Nowell W R."/>
        </authorList>
    </citation>
    <scope>NUCLEOTIDE SEQUENCE</scope>
    <source>
        <strain evidence="2">Ploen Becks lab</strain>
    </source>
</reference>
<dbReference type="Proteomes" id="UP000663879">
    <property type="component" value="Unassembled WGS sequence"/>
</dbReference>